<evidence type="ECO:0000313" key="2">
    <source>
        <dbReference type="Proteomes" id="UP000029981"/>
    </source>
</evidence>
<organism evidence="1 2">
    <name type="scientific">Cucumis sativus</name>
    <name type="common">Cucumber</name>
    <dbReference type="NCBI Taxonomy" id="3659"/>
    <lineage>
        <taxon>Eukaryota</taxon>
        <taxon>Viridiplantae</taxon>
        <taxon>Streptophyta</taxon>
        <taxon>Embryophyta</taxon>
        <taxon>Tracheophyta</taxon>
        <taxon>Spermatophyta</taxon>
        <taxon>Magnoliopsida</taxon>
        <taxon>eudicotyledons</taxon>
        <taxon>Gunneridae</taxon>
        <taxon>Pentapetalae</taxon>
        <taxon>rosids</taxon>
        <taxon>fabids</taxon>
        <taxon>Cucurbitales</taxon>
        <taxon>Cucurbitaceae</taxon>
        <taxon>Benincaseae</taxon>
        <taxon>Cucumis</taxon>
    </lineage>
</organism>
<reference evidence="1 2" key="2">
    <citation type="journal article" date="2009" name="PLoS ONE">
        <title>An integrated genetic and cytogenetic map of the cucumber genome.</title>
        <authorList>
            <person name="Ren Y."/>
            <person name="Zhang Z."/>
            <person name="Liu J."/>
            <person name="Staub J.E."/>
            <person name="Han Y."/>
            <person name="Cheng Z."/>
            <person name="Li X."/>
            <person name="Lu J."/>
            <person name="Miao H."/>
            <person name="Kang H."/>
            <person name="Xie B."/>
            <person name="Gu X."/>
            <person name="Wang X."/>
            <person name="Du Y."/>
            <person name="Jin W."/>
            <person name="Huang S."/>
        </authorList>
    </citation>
    <scope>NUCLEOTIDE SEQUENCE [LARGE SCALE GENOMIC DNA]</scope>
    <source>
        <strain evidence="2">cv. 9930</strain>
        <tissue evidence="1">Leaf</tissue>
    </source>
</reference>
<reference evidence="1 2" key="1">
    <citation type="journal article" date="2009" name="Nat. Genet.">
        <title>The genome of the cucumber, Cucumis sativus L.</title>
        <authorList>
            <person name="Huang S."/>
            <person name="Li R."/>
            <person name="Zhang Z."/>
            <person name="Li L."/>
            <person name="Gu X."/>
            <person name="Fan W."/>
            <person name="Lucas W.J."/>
            <person name="Wang X."/>
            <person name="Xie B."/>
            <person name="Ni P."/>
            <person name="Ren Y."/>
            <person name="Zhu H."/>
            <person name="Li J."/>
            <person name="Lin K."/>
            <person name="Jin W."/>
            <person name="Fei Z."/>
            <person name="Li G."/>
            <person name="Staub J."/>
            <person name="Kilian A."/>
            <person name="van der Vossen E.A."/>
            <person name="Wu Y."/>
            <person name="Guo J."/>
            <person name="He J."/>
            <person name="Jia Z."/>
            <person name="Ren Y."/>
            <person name="Tian G."/>
            <person name="Lu Y."/>
            <person name="Ruan J."/>
            <person name="Qian W."/>
            <person name="Wang M."/>
            <person name="Huang Q."/>
            <person name="Li B."/>
            <person name="Xuan Z."/>
            <person name="Cao J."/>
            <person name="Asan"/>
            <person name="Wu Z."/>
            <person name="Zhang J."/>
            <person name="Cai Q."/>
            <person name="Bai Y."/>
            <person name="Zhao B."/>
            <person name="Han Y."/>
            <person name="Li Y."/>
            <person name="Li X."/>
            <person name="Wang S."/>
            <person name="Shi Q."/>
            <person name="Liu S."/>
            <person name="Cho W.K."/>
            <person name="Kim J.Y."/>
            <person name="Xu Y."/>
            <person name="Heller-Uszynska K."/>
            <person name="Miao H."/>
            <person name="Cheng Z."/>
            <person name="Zhang S."/>
            <person name="Wu J."/>
            <person name="Yang Y."/>
            <person name="Kang H."/>
            <person name="Li M."/>
            <person name="Liang H."/>
            <person name="Ren X."/>
            <person name="Shi Z."/>
            <person name="Wen M."/>
            <person name="Jian M."/>
            <person name="Yang H."/>
            <person name="Zhang G."/>
            <person name="Yang Z."/>
            <person name="Chen R."/>
            <person name="Liu S."/>
            <person name="Li J."/>
            <person name="Ma L."/>
            <person name="Liu H."/>
            <person name="Zhou Y."/>
            <person name="Zhao J."/>
            <person name="Fang X."/>
            <person name="Li G."/>
            <person name="Fang L."/>
            <person name="Li Y."/>
            <person name="Liu D."/>
            <person name="Zheng H."/>
            <person name="Zhang Y."/>
            <person name="Qin N."/>
            <person name="Li Z."/>
            <person name="Yang G."/>
            <person name="Yang S."/>
            <person name="Bolund L."/>
            <person name="Kristiansen K."/>
            <person name="Zheng H."/>
            <person name="Li S."/>
            <person name="Zhang X."/>
            <person name="Yang H."/>
            <person name="Wang J."/>
            <person name="Sun R."/>
            <person name="Zhang B."/>
            <person name="Jiang S."/>
            <person name="Wang J."/>
            <person name="Du Y."/>
            <person name="Li S."/>
        </authorList>
    </citation>
    <scope>NUCLEOTIDE SEQUENCE [LARGE SCALE GENOMIC DNA]</scope>
    <source>
        <strain evidence="2">cv. 9930</strain>
        <tissue evidence="1">Leaf</tissue>
    </source>
</reference>
<keyword evidence="2" id="KW-1185">Reference proteome</keyword>
<protein>
    <submittedName>
        <fullName evidence="1">Uncharacterized protein</fullName>
    </submittedName>
</protein>
<proteinExistence type="predicted"/>
<reference evidence="1 2" key="4">
    <citation type="journal article" date="2011" name="BMC Genomics">
        <title>RNA-Seq improves annotation of protein-coding genes in the cucumber genome.</title>
        <authorList>
            <person name="Li Z."/>
            <person name="Zhang Z."/>
            <person name="Yan P."/>
            <person name="Huang S."/>
            <person name="Fei Z."/>
            <person name="Lin K."/>
        </authorList>
    </citation>
    <scope>NUCLEOTIDE SEQUENCE [LARGE SCALE GENOMIC DNA]</scope>
    <source>
        <strain evidence="2">cv. 9930</strain>
        <tissue evidence="1">Leaf</tissue>
    </source>
</reference>
<accession>A0ACB6HB11</accession>
<comment type="caution">
    <text evidence="1">The sequence shown here is derived from an EMBL/GenBank/DDBJ whole genome shotgun (WGS) entry which is preliminary data.</text>
</comment>
<name>A0ACB6HB11_CUCSA</name>
<dbReference type="EMBL" id="ACHR03000081">
    <property type="protein sequence ID" value="KAE8637127.1"/>
    <property type="molecule type" value="Genomic_DNA"/>
</dbReference>
<dbReference type="Proteomes" id="UP000029981">
    <property type="component" value="Unassembled WGS sequence"/>
</dbReference>
<gene>
    <name evidence="1" type="ORF">Csa_021503</name>
</gene>
<reference evidence="1 2" key="5">
    <citation type="journal article" date="2019" name="Gigascience">
        <title>A chromosome-scale genome assembly of cucumber (Cucumis sativus L.).</title>
        <authorList>
            <person name="Li Q."/>
            <person name="Li H."/>
            <person name="Huang W."/>
            <person name="Xu Y."/>
            <person name="Zhou Q."/>
            <person name="Wang S."/>
            <person name="Ruan J."/>
            <person name="Huang S."/>
            <person name="Zhang Z."/>
        </authorList>
    </citation>
    <scope>NUCLEOTIDE SEQUENCE [LARGE SCALE GENOMIC DNA]</scope>
    <source>
        <strain evidence="2">cv. 9930</strain>
        <tissue evidence="1">Leaf</tissue>
    </source>
</reference>
<evidence type="ECO:0000313" key="1">
    <source>
        <dbReference type="EMBL" id="KAE8637127.1"/>
    </source>
</evidence>
<reference evidence="1 2" key="3">
    <citation type="journal article" date="2010" name="BMC Genomics">
        <title>Transcriptome sequencing and comparative analysis of cucumber flowers with different sex types.</title>
        <authorList>
            <person name="Guo S."/>
            <person name="Zheng Y."/>
            <person name="Joung J.G."/>
            <person name="Liu S."/>
            <person name="Zhang Z."/>
            <person name="Crasta O.R."/>
            <person name="Sobral B.W."/>
            <person name="Xu Y."/>
            <person name="Huang S."/>
            <person name="Fei Z."/>
        </authorList>
    </citation>
    <scope>NUCLEOTIDE SEQUENCE [LARGE SCALE GENOMIC DNA]</scope>
    <source>
        <strain evidence="2">cv. 9930</strain>
        <tissue evidence="1">Leaf</tissue>
    </source>
</reference>
<sequence>MYELWGQGSDYEELEESIRNFPEERKSPYLQPGSSFKISVESFGKAISFQEQNERIQGLAYIPFKGQVNLKSPDHKFCLLETADYGLNNGLPPIAQRRIFFGREVGGADRKLIPTYQLKSRTYLGPTAMDAEMAFLMANQALATSGKLVFDPFVGTGSILVGAAHFGAMTMGADIDIRVVRDGRGPDCNVWSNFKQYGLPPPIALLRADNNLPPWRPGLKEVQQQYLHQYYLFIFRGAEVSLPLLYTDGH</sequence>